<sequence>MTRVHDRFPLSATPVVLAAGVLFGVLSAGHLVAQLVGAGGVARISQWLLMPVLAAAVWSATTGAPRSRVVRLVLLALAFSWLGDSVPAFFSGDARFLTMVGLFLCAQVVYVAAFWPWRRRSVLRRPAVLWYVLAFGALLAACGPGAGALLGPVVGYGLCLTLMAVLATGVGRVVGVGGAVFFVSDGLIALEAFAGWYDPPAPGFWVMLTYLAGQALIAAGVGPLWNAGASGTALGSGRRVR</sequence>
<evidence type="ECO:0000256" key="5">
    <source>
        <dbReference type="ARBA" id="ARBA00023136"/>
    </source>
</evidence>
<feature type="transmembrane region" description="Helical" evidence="6">
    <location>
        <begin position="96"/>
        <end position="115"/>
    </location>
</feature>
<dbReference type="Pfam" id="PF07947">
    <property type="entry name" value="YhhN"/>
    <property type="match status" value="1"/>
</dbReference>
<dbReference type="GO" id="GO:0016020">
    <property type="term" value="C:membrane"/>
    <property type="evidence" value="ECO:0007669"/>
    <property type="project" value="UniProtKB-SubCell"/>
</dbReference>
<dbReference type="AlphaFoldDB" id="A0A3N1H3M6"/>
<feature type="transmembrane region" description="Helical" evidence="6">
    <location>
        <begin position="203"/>
        <end position="225"/>
    </location>
</feature>
<comment type="subcellular location">
    <subcellularLocation>
        <location evidence="1">Membrane</location>
        <topology evidence="1">Multi-pass membrane protein</topology>
    </subcellularLocation>
</comment>
<keyword evidence="5 6" id="KW-0472">Membrane</keyword>
<protein>
    <submittedName>
        <fullName evidence="7">Putative membrane protein YhhN</fullName>
    </submittedName>
</protein>
<dbReference type="EMBL" id="RJKM01000001">
    <property type="protein sequence ID" value="ROP37124.1"/>
    <property type="molecule type" value="Genomic_DNA"/>
</dbReference>
<dbReference type="PANTHER" id="PTHR31885">
    <property type="entry name" value="GH04784P"/>
    <property type="match status" value="1"/>
</dbReference>
<dbReference type="InterPro" id="IPR012506">
    <property type="entry name" value="TMEM86B-like"/>
</dbReference>
<comment type="similarity">
    <text evidence="2">Belongs to the TMEM86 family.</text>
</comment>
<evidence type="ECO:0000313" key="7">
    <source>
        <dbReference type="EMBL" id="ROP37124.1"/>
    </source>
</evidence>
<dbReference type="RefSeq" id="WP_123742973.1">
    <property type="nucleotide sequence ID" value="NZ_RJKM01000001.1"/>
</dbReference>
<evidence type="ECO:0000256" key="4">
    <source>
        <dbReference type="ARBA" id="ARBA00022989"/>
    </source>
</evidence>
<evidence type="ECO:0000313" key="8">
    <source>
        <dbReference type="Proteomes" id="UP000268727"/>
    </source>
</evidence>
<evidence type="ECO:0000256" key="3">
    <source>
        <dbReference type="ARBA" id="ARBA00022692"/>
    </source>
</evidence>
<evidence type="ECO:0000256" key="6">
    <source>
        <dbReference type="SAM" id="Phobius"/>
    </source>
</evidence>
<comment type="caution">
    <text evidence="7">The sequence shown here is derived from an EMBL/GenBank/DDBJ whole genome shotgun (WGS) entry which is preliminary data.</text>
</comment>
<feature type="transmembrane region" description="Helical" evidence="6">
    <location>
        <begin position="127"/>
        <end position="147"/>
    </location>
</feature>
<dbReference type="OrthoDB" id="4227931at2"/>
<name>A0A3N1H3M6_9PSEU</name>
<keyword evidence="8" id="KW-1185">Reference proteome</keyword>
<feature type="transmembrane region" description="Helical" evidence="6">
    <location>
        <begin position="153"/>
        <end position="171"/>
    </location>
</feature>
<feature type="transmembrane region" description="Helical" evidence="6">
    <location>
        <begin position="44"/>
        <end position="60"/>
    </location>
</feature>
<evidence type="ECO:0000256" key="1">
    <source>
        <dbReference type="ARBA" id="ARBA00004141"/>
    </source>
</evidence>
<keyword evidence="4 6" id="KW-1133">Transmembrane helix</keyword>
<gene>
    <name evidence="7" type="ORF">EDD40_2412</name>
</gene>
<feature type="transmembrane region" description="Helical" evidence="6">
    <location>
        <begin position="12"/>
        <end position="32"/>
    </location>
</feature>
<keyword evidence="3 6" id="KW-0812">Transmembrane</keyword>
<evidence type="ECO:0000256" key="2">
    <source>
        <dbReference type="ARBA" id="ARBA00007375"/>
    </source>
</evidence>
<accession>A0A3N1H3M6</accession>
<dbReference type="PANTHER" id="PTHR31885:SF6">
    <property type="entry name" value="GH04784P"/>
    <property type="match status" value="1"/>
</dbReference>
<organism evidence="7 8">
    <name type="scientific">Saccharothrix texasensis</name>
    <dbReference type="NCBI Taxonomy" id="103734"/>
    <lineage>
        <taxon>Bacteria</taxon>
        <taxon>Bacillati</taxon>
        <taxon>Actinomycetota</taxon>
        <taxon>Actinomycetes</taxon>
        <taxon>Pseudonocardiales</taxon>
        <taxon>Pseudonocardiaceae</taxon>
        <taxon>Saccharothrix</taxon>
    </lineage>
</organism>
<proteinExistence type="inferred from homology"/>
<reference evidence="7 8" key="1">
    <citation type="submission" date="2018-11" db="EMBL/GenBank/DDBJ databases">
        <title>Sequencing the genomes of 1000 actinobacteria strains.</title>
        <authorList>
            <person name="Klenk H.-P."/>
        </authorList>
    </citation>
    <scope>NUCLEOTIDE SEQUENCE [LARGE SCALE GENOMIC DNA]</scope>
    <source>
        <strain evidence="7 8">DSM 44231</strain>
    </source>
</reference>
<feature type="transmembrane region" description="Helical" evidence="6">
    <location>
        <begin position="72"/>
        <end position="90"/>
    </location>
</feature>
<dbReference type="Proteomes" id="UP000268727">
    <property type="component" value="Unassembled WGS sequence"/>
</dbReference>
<feature type="transmembrane region" description="Helical" evidence="6">
    <location>
        <begin position="178"/>
        <end position="197"/>
    </location>
</feature>
<dbReference type="GO" id="GO:0016787">
    <property type="term" value="F:hydrolase activity"/>
    <property type="evidence" value="ECO:0007669"/>
    <property type="project" value="TreeGrafter"/>
</dbReference>